<sequence length="44" mass="5027">MPDFILFNLPVLALTIGLLSYFVGEAKKNIKLKSDNIKELTRFD</sequence>
<proteinExistence type="predicted"/>
<dbReference type="EMBL" id="JBHUNA010000010">
    <property type="protein sequence ID" value="MFD2760625.1"/>
    <property type="molecule type" value="Genomic_DNA"/>
</dbReference>
<gene>
    <name evidence="2" type="ORF">ACFSUO_06510</name>
</gene>
<evidence type="ECO:0000313" key="3">
    <source>
        <dbReference type="Proteomes" id="UP001597502"/>
    </source>
</evidence>
<keyword evidence="1" id="KW-0472">Membrane</keyword>
<organism evidence="2 3">
    <name type="scientific">Lentibacillus juripiscarius</name>
    <dbReference type="NCBI Taxonomy" id="257446"/>
    <lineage>
        <taxon>Bacteria</taxon>
        <taxon>Bacillati</taxon>
        <taxon>Bacillota</taxon>
        <taxon>Bacilli</taxon>
        <taxon>Bacillales</taxon>
        <taxon>Bacillaceae</taxon>
        <taxon>Lentibacillus</taxon>
    </lineage>
</organism>
<reference evidence="3" key="1">
    <citation type="journal article" date="2019" name="Int. J. Syst. Evol. Microbiol.">
        <title>The Global Catalogue of Microorganisms (GCM) 10K type strain sequencing project: providing services to taxonomists for standard genome sequencing and annotation.</title>
        <authorList>
            <consortium name="The Broad Institute Genomics Platform"/>
            <consortium name="The Broad Institute Genome Sequencing Center for Infectious Disease"/>
            <person name="Wu L."/>
            <person name="Ma J."/>
        </authorList>
    </citation>
    <scope>NUCLEOTIDE SEQUENCE [LARGE SCALE GENOMIC DNA]</scope>
    <source>
        <strain evidence="3">TISTR 1535</strain>
    </source>
</reference>
<keyword evidence="1" id="KW-1133">Transmembrane helix</keyword>
<evidence type="ECO:0000256" key="1">
    <source>
        <dbReference type="SAM" id="Phobius"/>
    </source>
</evidence>
<dbReference type="Proteomes" id="UP001597502">
    <property type="component" value="Unassembled WGS sequence"/>
</dbReference>
<evidence type="ECO:0000313" key="2">
    <source>
        <dbReference type="EMBL" id="MFD2760625.1"/>
    </source>
</evidence>
<dbReference type="RefSeq" id="WP_382392308.1">
    <property type="nucleotide sequence ID" value="NZ_JBHUNA010000010.1"/>
</dbReference>
<accession>A0ABW5V582</accession>
<name>A0ABW5V582_9BACI</name>
<feature type="transmembrane region" description="Helical" evidence="1">
    <location>
        <begin position="6"/>
        <end position="24"/>
    </location>
</feature>
<protein>
    <submittedName>
        <fullName evidence="2">Uncharacterized protein</fullName>
    </submittedName>
</protein>
<keyword evidence="1" id="KW-0812">Transmembrane</keyword>
<keyword evidence="3" id="KW-1185">Reference proteome</keyword>
<comment type="caution">
    <text evidence="2">The sequence shown here is derived from an EMBL/GenBank/DDBJ whole genome shotgun (WGS) entry which is preliminary data.</text>
</comment>